<dbReference type="InterPro" id="IPR036856">
    <property type="entry name" value="Ald_Oxase/Xan_DH_a/b_sf"/>
</dbReference>
<dbReference type="InterPro" id="IPR046867">
    <property type="entry name" value="AldOxase/xan_DH_MoCoBD2"/>
</dbReference>
<dbReference type="InterPro" id="IPR014309">
    <property type="entry name" value="Xanthine_DH_Mopterin-bd_su"/>
</dbReference>
<dbReference type="Gene3D" id="3.90.1170.50">
    <property type="entry name" value="Aldehyde oxidase/xanthine dehydrogenase, a/b hammerhead"/>
    <property type="match status" value="1"/>
</dbReference>
<dbReference type="Pfam" id="PF02738">
    <property type="entry name" value="MoCoBD_1"/>
    <property type="match status" value="1"/>
</dbReference>
<reference evidence="2 3" key="1">
    <citation type="submission" date="2023-01" db="EMBL/GenBank/DDBJ databases">
        <title>Complete genome sequence of Marinomonas pontica strain 200518_36.</title>
        <authorList>
            <person name="Ueki S."/>
            <person name="Gajardo G."/>
            <person name="Maruyama F."/>
        </authorList>
    </citation>
    <scope>NUCLEOTIDE SEQUENCE [LARGE SCALE GENOMIC DNA]</scope>
    <source>
        <strain evidence="2 3">200518_36</strain>
    </source>
</reference>
<sequence>MRKLPQDFTLDTKAFKKGLLPVHESAIKHVTGQAVYIDDMPEWPNELHVATGLSTEAHADIVSINLDKVRAYPGVVDVIVQADIPGEVDVSPVLSGDLLLAGDFVHFIGQAIFAVAATSLRAAKQAVALAEIEYKPREATLHPRQSLERQEFVLPTHTISCGDAKGALESVPNKLKSDMYIKGQEHFYLEGQISVATPNEDGGVQVFASSQHPAEVQKLVARVLGLPVAQVLVEVRRMGGGFGGKESQAAVLGCMAAVLAVRNRCPVKYRMPRQDDMVQTGKRHDFWNSYEVGFSNEGEIIAAEYDMVGKCGCTADLSDGVVDRAMFHADNAYFLPNARISGYRGKTHTVSNTAFRGFGGPKGVILAENVIEEIACAVGKDALDIRKLNCYQGEKNTTPYGQKIEDDVLLSLIEELETSSDYRARREAIKAFNKKNPFLKKGLALTPVKFGISFTSKHLNQGGALLHIYTDGSVHVSHGGTEMGQGLYTKVAQIVAKAFGIDYQRVNVGSTRTDKVPNASPTAASAGTDLNGMAALDAAMTIKSRLQEFAMEHFGIAADAFAIEDDQVILGSETMSFPEFIKLAYMNRVSLSSTGFYKTPKIGYDRKAAKGRPFLYFANGAAVSEVIVDTFTGEYKVTQVDILHDVGDSINADIDIGQIEGAFVQGMGWLTSEELSWDDKGRITTNSPANYKIPTSADIPEKFNVKLFDRPNSEESVYRSKAVGEPPLMLGISVWCALKDACAAVADHKISPPLAVPATPEAVFYAMQAAKETSL</sequence>
<feature type="domain" description="Aldehyde oxidase/xanthine dehydrogenase a/b hammerhead" evidence="1">
    <location>
        <begin position="31"/>
        <end position="138"/>
    </location>
</feature>
<proteinExistence type="predicted"/>
<gene>
    <name evidence="2" type="primary">xdhB</name>
    <name evidence="2" type="ORF">MACH16_19100</name>
</gene>
<accession>A0ABM8FDL7</accession>
<dbReference type="Gene3D" id="3.30.365.10">
    <property type="entry name" value="Aldehyde oxidase/xanthine dehydrogenase, molybdopterin binding domain"/>
    <property type="match status" value="4"/>
</dbReference>
<dbReference type="InterPro" id="IPR008274">
    <property type="entry name" value="AldOxase/xan_DH_MoCoBD1"/>
</dbReference>
<evidence type="ECO:0000313" key="3">
    <source>
        <dbReference type="Proteomes" id="UP001307608"/>
    </source>
</evidence>
<dbReference type="RefSeq" id="WP_338267454.1">
    <property type="nucleotide sequence ID" value="NZ_AP027271.1"/>
</dbReference>
<dbReference type="InterPro" id="IPR000674">
    <property type="entry name" value="Ald_Oxase/Xan_DH_a/b"/>
</dbReference>
<dbReference type="PANTHER" id="PTHR45444">
    <property type="entry name" value="XANTHINE DEHYDROGENASE"/>
    <property type="match status" value="1"/>
</dbReference>
<dbReference type="SUPFAM" id="SSF54665">
    <property type="entry name" value="CO dehydrogenase molybdoprotein N-domain-like"/>
    <property type="match status" value="1"/>
</dbReference>
<dbReference type="InterPro" id="IPR037165">
    <property type="entry name" value="AldOxase/xan_DH_Mopterin-bd_sf"/>
</dbReference>
<dbReference type="SMART" id="SM01008">
    <property type="entry name" value="Ald_Xan_dh_C"/>
    <property type="match status" value="1"/>
</dbReference>
<dbReference type="NCBIfam" id="TIGR02965">
    <property type="entry name" value="xanthine_xdhB"/>
    <property type="match status" value="1"/>
</dbReference>
<dbReference type="PANTHER" id="PTHR45444:SF3">
    <property type="entry name" value="XANTHINE DEHYDROGENASE"/>
    <property type="match status" value="1"/>
</dbReference>
<protein>
    <submittedName>
        <fullName evidence="2">Xanthine dehydrogenase molybdopterin binding subunit</fullName>
    </submittedName>
</protein>
<organism evidence="2 3">
    <name type="scientific">Marinomonas pontica</name>
    <dbReference type="NCBI Taxonomy" id="264739"/>
    <lineage>
        <taxon>Bacteria</taxon>
        <taxon>Pseudomonadati</taxon>
        <taxon>Pseudomonadota</taxon>
        <taxon>Gammaproteobacteria</taxon>
        <taxon>Oceanospirillales</taxon>
        <taxon>Oceanospirillaceae</taxon>
        <taxon>Marinomonas</taxon>
    </lineage>
</organism>
<evidence type="ECO:0000259" key="1">
    <source>
        <dbReference type="SMART" id="SM01008"/>
    </source>
</evidence>
<dbReference type="Pfam" id="PF01315">
    <property type="entry name" value="Ald_Xan_dh_C"/>
    <property type="match status" value="1"/>
</dbReference>
<evidence type="ECO:0000313" key="2">
    <source>
        <dbReference type="EMBL" id="BDX03162.1"/>
    </source>
</evidence>
<dbReference type="SUPFAM" id="SSF56003">
    <property type="entry name" value="Molybdenum cofactor-binding domain"/>
    <property type="match status" value="1"/>
</dbReference>
<dbReference type="Proteomes" id="UP001307608">
    <property type="component" value="Chromosome"/>
</dbReference>
<dbReference type="EMBL" id="AP027271">
    <property type="protein sequence ID" value="BDX03162.1"/>
    <property type="molecule type" value="Genomic_DNA"/>
</dbReference>
<dbReference type="Pfam" id="PF20256">
    <property type="entry name" value="MoCoBD_2"/>
    <property type="match status" value="1"/>
</dbReference>
<keyword evidence="3" id="KW-1185">Reference proteome</keyword>
<name>A0ABM8FDL7_9GAMM</name>
<dbReference type="InterPro" id="IPR016208">
    <property type="entry name" value="Ald_Oxase/xanthine_DH-like"/>
</dbReference>